<proteinExistence type="inferred from homology"/>
<evidence type="ECO:0000256" key="1">
    <source>
        <dbReference type="ARBA" id="ARBA00023002"/>
    </source>
</evidence>
<evidence type="ECO:0000313" key="5">
    <source>
        <dbReference type="Proteomes" id="UP000038040"/>
    </source>
</evidence>
<gene>
    <name evidence="4" type="ORF">DME_LOCUS4532</name>
</gene>
<dbReference type="Pfam" id="PF00106">
    <property type="entry name" value="adh_short"/>
    <property type="match status" value="1"/>
</dbReference>
<feature type="transmembrane region" description="Helical" evidence="3">
    <location>
        <begin position="13"/>
        <end position="31"/>
    </location>
</feature>
<protein>
    <submittedName>
        <fullName evidence="7">Dehydrogenase with different specificities related to short-chain alcohol dehydrogenase</fullName>
    </submittedName>
</protein>
<dbReference type="InterPro" id="IPR002347">
    <property type="entry name" value="SDR_fam"/>
</dbReference>
<dbReference type="PRINTS" id="PR00080">
    <property type="entry name" value="SDRFAMILY"/>
</dbReference>
<keyword evidence="1" id="KW-0560">Oxidoreductase</keyword>
<evidence type="ECO:0000256" key="3">
    <source>
        <dbReference type="SAM" id="Phobius"/>
    </source>
</evidence>
<evidence type="ECO:0000313" key="4">
    <source>
        <dbReference type="EMBL" id="VDN54559.1"/>
    </source>
</evidence>
<keyword evidence="3" id="KW-0812">Transmembrane</keyword>
<dbReference type="WBParaSite" id="DME_0000017201-mRNA-1">
    <property type="protein sequence ID" value="DME_0000017201-mRNA-1"/>
    <property type="gene ID" value="DME_0000017201"/>
</dbReference>
<keyword evidence="6" id="KW-1185">Reference proteome</keyword>
<dbReference type="Proteomes" id="UP000274756">
    <property type="component" value="Unassembled WGS sequence"/>
</dbReference>
<organism evidence="5 7">
    <name type="scientific">Dracunculus medinensis</name>
    <name type="common">Guinea worm</name>
    <dbReference type="NCBI Taxonomy" id="318479"/>
    <lineage>
        <taxon>Eukaryota</taxon>
        <taxon>Metazoa</taxon>
        <taxon>Ecdysozoa</taxon>
        <taxon>Nematoda</taxon>
        <taxon>Chromadorea</taxon>
        <taxon>Rhabditida</taxon>
        <taxon>Spirurina</taxon>
        <taxon>Dracunculoidea</taxon>
        <taxon>Dracunculidae</taxon>
        <taxon>Dracunculus</taxon>
    </lineage>
</organism>
<keyword evidence="3" id="KW-1133">Transmembrane helix</keyword>
<dbReference type="GO" id="GO:0016491">
    <property type="term" value="F:oxidoreductase activity"/>
    <property type="evidence" value="ECO:0007669"/>
    <property type="project" value="UniProtKB-KW"/>
</dbReference>
<dbReference type="PANTHER" id="PTHR43157">
    <property type="entry name" value="PHOSPHATIDYLINOSITOL-GLYCAN BIOSYNTHESIS CLASS F PROTEIN-RELATED"/>
    <property type="match status" value="1"/>
</dbReference>
<name>A0A0N4U0T1_DRAME</name>
<dbReference type="PRINTS" id="PR00081">
    <property type="entry name" value="GDHRDH"/>
</dbReference>
<keyword evidence="3" id="KW-0472">Membrane</keyword>
<accession>A0A0N4U0T1</accession>
<dbReference type="OrthoDB" id="191139at2759"/>
<dbReference type="AlphaFoldDB" id="A0A0N4U0T1"/>
<dbReference type="EMBL" id="UYYG01001150">
    <property type="protein sequence ID" value="VDN54559.1"/>
    <property type="molecule type" value="Genomic_DNA"/>
</dbReference>
<evidence type="ECO:0000313" key="7">
    <source>
        <dbReference type="WBParaSite" id="DME_0000017201-mRNA-1"/>
    </source>
</evidence>
<sequence>MLDDVIGLDSLKVPLYGVLAFVGLYFTRRYFKGAQFREIVSVEGKVALITGSNSGIGKQIARELNIRGAELGCNPTRLIIKSIDLANFQSIRSFIKDFSSEVERVDILINNAGIMFYPRFELTVDGNELTWQTNYLGHFLLTELLRPLLEKSNEGRIINVSSALHKRADSVDESVVYNPEKFNRYQPYCRSKLALVRSASNELQIMHAVELTRVIRLANPSSRVTINALHPGDGAQTPLYLALSKDVEGVSGKYFGECKEHKPSQKALNPETCSLLYNYSIEAVGLGTPSP</sequence>
<evidence type="ECO:0000313" key="6">
    <source>
        <dbReference type="Proteomes" id="UP000274756"/>
    </source>
</evidence>
<evidence type="ECO:0000256" key="2">
    <source>
        <dbReference type="RuleBase" id="RU000363"/>
    </source>
</evidence>
<dbReference type="Gene3D" id="3.40.50.720">
    <property type="entry name" value="NAD(P)-binding Rossmann-like Domain"/>
    <property type="match status" value="1"/>
</dbReference>
<dbReference type="STRING" id="318479.A0A0N4U0T1"/>
<dbReference type="PANTHER" id="PTHR43157:SF31">
    <property type="entry name" value="PHOSPHATIDYLINOSITOL-GLYCAN BIOSYNTHESIS CLASS F PROTEIN"/>
    <property type="match status" value="1"/>
</dbReference>
<comment type="similarity">
    <text evidence="2">Belongs to the short-chain dehydrogenases/reductases (SDR) family.</text>
</comment>
<reference evidence="4 6" key="2">
    <citation type="submission" date="2018-11" db="EMBL/GenBank/DDBJ databases">
        <authorList>
            <consortium name="Pathogen Informatics"/>
        </authorList>
    </citation>
    <scope>NUCLEOTIDE SEQUENCE [LARGE SCALE GENOMIC DNA]</scope>
</reference>
<dbReference type="Proteomes" id="UP000038040">
    <property type="component" value="Unplaced"/>
</dbReference>
<reference evidence="7" key="1">
    <citation type="submission" date="2017-02" db="UniProtKB">
        <authorList>
            <consortium name="WormBaseParasite"/>
        </authorList>
    </citation>
    <scope>IDENTIFICATION</scope>
</reference>
<dbReference type="InterPro" id="IPR036291">
    <property type="entry name" value="NAD(P)-bd_dom_sf"/>
</dbReference>
<dbReference type="SUPFAM" id="SSF51735">
    <property type="entry name" value="NAD(P)-binding Rossmann-fold domains"/>
    <property type="match status" value="1"/>
</dbReference>